<dbReference type="AlphaFoldDB" id="A0A5J5JV82"/>
<reference evidence="9 10" key="1">
    <citation type="submission" date="2019-09" db="EMBL/GenBank/DDBJ databases">
        <title>Screening of Novel Bioactive Compounds from Soil-Associated.</title>
        <authorList>
            <person name="Gong X."/>
        </authorList>
    </citation>
    <scope>NUCLEOTIDE SEQUENCE [LARGE SCALE GENOMIC DNA]</scope>
    <source>
        <strain evidence="9 10">Gxj-6</strain>
    </source>
</reference>
<feature type="compositionally biased region" description="Basic and acidic residues" evidence="5">
    <location>
        <begin position="1"/>
        <end position="10"/>
    </location>
</feature>
<evidence type="ECO:0000256" key="3">
    <source>
        <dbReference type="ARBA" id="ARBA00022801"/>
    </source>
</evidence>
<dbReference type="EMBL" id="VYTZ01000019">
    <property type="protein sequence ID" value="KAA9373933.1"/>
    <property type="molecule type" value="Genomic_DNA"/>
</dbReference>
<feature type="domain" description="Metalloprotease TldD/E C-terminal" evidence="7">
    <location>
        <begin position="278"/>
        <end position="512"/>
    </location>
</feature>
<feature type="domain" description="Metalloprotease TldD/E central" evidence="8">
    <location>
        <begin position="167"/>
        <end position="267"/>
    </location>
</feature>
<dbReference type="GO" id="GO:0006508">
    <property type="term" value="P:proteolysis"/>
    <property type="evidence" value="ECO:0007669"/>
    <property type="project" value="UniProtKB-KW"/>
</dbReference>
<dbReference type="InterPro" id="IPR036059">
    <property type="entry name" value="TldD/PmbA_sf"/>
</dbReference>
<evidence type="ECO:0000313" key="10">
    <source>
        <dbReference type="Proteomes" id="UP000327011"/>
    </source>
</evidence>
<feature type="domain" description="Metalloprotease TldD/E N-terminal" evidence="6">
    <location>
        <begin position="76"/>
        <end position="140"/>
    </location>
</feature>
<dbReference type="InterPro" id="IPR035068">
    <property type="entry name" value="TldD/PmbA_N"/>
</dbReference>
<gene>
    <name evidence="9" type="ORF">F5972_33780</name>
</gene>
<organism evidence="9 10">
    <name type="scientific">Microbispora cellulosiformans</name>
    <dbReference type="NCBI Taxonomy" id="2614688"/>
    <lineage>
        <taxon>Bacteria</taxon>
        <taxon>Bacillati</taxon>
        <taxon>Actinomycetota</taxon>
        <taxon>Actinomycetes</taxon>
        <taxon>Streptosporangiales</taxon>
        <taxon>Streptosporangiaceae</taxon>
        <taxon>Microbispora</taxon>
    </lineage>
</organism>
<evidence type="ECO:0000259" key="6">
    <source>
        <dbReference type="Pfam" id="PF01523"/>
    </source>
</evidence>
<evidence type="ECO:0000259" key="7">
    <source>
        <dbReference type="Pfam" id="PF19289"/>
    </source>
</evidence>
<dbReference type="SUPFAM" id="SSF111283">
    <property type="entry name" value="Putative modulator of DNA gyrase, PmbA/TldD"/>
    <property type="match status" value="1"/>
</dbReference>
<dbReference type="InterPro" id="IPR045569">
    <property type="entry name" value="Metalloprtase-TldD/E_C"/>
</dbReference>
<dbReference type="Pfam" id="PF19290">
    <property type="entry name" value="PmbA_TldD_2nd"/>
    <property type="match status" value="1"/>
</dbReference>
<keyword evidence="10" id="KW-1185">Reference proteome</keyword>
<feature type="region of interest" description="Disordered" evidence="5">
    <location>
        <begin position="1"/>
        <end position="50"/>
    </location>
</feature>
<dbReference type="Proteomes" id="UP000327011">
    <property type="component" value="Unassembled WGS sequence"/>
</dbReference>
<dbReference type="InterPro" id="IPR051463">
    <property type="entry name" value="Peptidase_U62_metallo"/>
</dbReference>
<sequence length="514" mass="54123">MRGGHDREPVPRLGARRGLRQRGHAQRRARPVPRRRAGHQRHDLRLPGRQPRATVLLTGASPALFRDVGLRAGDYAEVRVERARTVDLVWRGDGLESSVTSRDEGCCARVIGRSGSAFASSTAVDAGPVLRRAVRDAVELGCAAGRLAAHRPYRDGDLPGETGELAETVGLAEKAELLGGYHAAALAAHPGVTGALVYYRESVADVELFTSEGTGVAYRRRDLTLQITVYADGGAARTAGSVSAGSGGDFSVVRGLAPEVEAAVATAVDLRAAPVVAPGEYDVVCDGPLAGIWAHETIGHLAEADHHLGDARLQRSLAPGRRVGPSMLTIVDHPGRPGARGFVPVDDEGTAGSAVELLREGVVTRPRLHDRSTAAAFREEPTGNARALNFRHPPLPRLRTIAIAPGGASEEEMIGGVARGLLARGVLGGQTDRAGFTFLPAECREIRDGEVRGRVRGVVLSGDVLGAFAAIDAIGREQWRGDTSASCGKQGQNPLPVSSWAPALRLRGIRVTSG</sequence>
<comment type="similarity">
    <text evidence="1">Belongs to the peptidase U62 family.</text>
</comment>
<dbReference type="Gene3D" id="3.30.2290.10">
    <property type="entry name" value="PmbA/TldD superfamily"/>
    <property type="match status" value="1"/>
</dbReference>
<comment type="caution">
    <text evidence="9">The sequence shown here is derived from an EMBL/GenBank/DDBJ whole genome shotgun (WGS) entry which is preliminary data.</text>
</comment>
<dbReference type="InterPro" id="IPR002510">
    <property type="entry name" value="Metalloprtase-TldD/E_N"/>
</dbReference>
<evidence type="ECO:0000259" key="8">
    <source>
        <dbReference type="Pfam" id="PF19290"/>
    </source>
</evidence>
<evidence type="ECO:0000256" key="4">
    <source>
        <dbReference type="ARBA" id="ARBA00023049"/>
    </source>
</evidence>
<keyword evidence="3" id="KW-0378">Hydrolase</keyword>
<dbReference type="InterPro" id="IPR045570">
    <property type="entry name" value="Metalloprtase-TldD/E_cen_dom"/>
</dbReference>
<protein>
    <submittedName>
        <fullName evidence="9">TldD/PmbA family protein</fullName>
    </submittedName>
</protein>
<evidence type="ECO:0000256" key="2">
    <source>
        <dbReference type="ARBA" id="ARBA00022670"/>
    </source>
</evidence>
<dbReference type="Pfam" id="PF19289">
    <property type="entry name" value="PmbA_TldD_3rd"/>
    <property type="match status" value="1"/>
</dbReference>
<proteinExistence type="inferred from homology"/>
<evidence type="ECO:0000256" key="1">
    <source>
        <dbReference type="ARBA" id="ARBA00005836"/>
    </source>
</evidence>
<dbReference type="Pfam" id="PF01523">
    <property type="entry name" value="PmbA_TldD_1st"/>
    <property type="match status" value="1"/>
</dbReference>
<accession>A0A5J5JV82</accession>
<dbReference type="GO" id="GO:0005829">
    <property type="term" value="C:cytosol"/>
    <property type="evidence" value="ECO:0007669"/>
    <property type="project" value="TreeGrafter"/>
</dbReference>
<dbReference type="PANTHER" id="PTHR30624:SF0">
    <property type="entry name" value="METALLOPROTEASE SLR0863"/>
    <property type="match status" value="1"/>
</dbReference>
<dbReference type="GO" id="GO:0008237">
    <property type="term" value="F:metallopeptidase activity"/>
    <property type="evidence" value="ECO:0007669"/>
    <property type="project" value="UniProtKB-KW"/>
</dbReference>
<feature type="compositionally biased region" description="Basic residues" evidence="5">
    <location>
        <begin position="14"/>
        <end position="39"/>
    </location>
</feature>
<keyword evidence="2" id="KW-0645">Protease</keyword>
<dbReference type="PANTHER" id="PTHR30624">
    <property type="entry name" value="UNCHARACTERIZED PROTEIN TLDD AND PMBA"/>
    <property type="match status" value="1"/>
</dbReference>
<keyword evidence="4" id="KW-0482">Metalloprotease</keyword>
<name>A0A5J5JV82_9ACTN</name>
<evidence type="ECO:0000256" key="5">
    <source>
        <dbReference type="SAM" id="MobiDB-lite"/>
    </source>
</evidence>
<evidence type="ECO:0000313" key="9">
    <source>
        <dbReference type="EMBL" id="KAA9373933.1"/>
    </source>
</evidence>